<organism evidence="2 3">
    <name type="scientific">Trypanosoma cruzi marinkellei</name>
    <dbReference type="NCBI Taxonomy" id="85056"/>
    <lineage>
        <taxon>Eukaryota</taxon>
        <taxon>Discoba</taxon>
        <taxon>Euglenozoa</taxon>
        <taxon>Kinetoplastea</taxon>
        <taxon>Metakinetoplastina</taxon>
        <taxon>Trypanosomatida</taxon>
        <taxon>Trypanosomatidae</taxon>
        <taxon>Trypanosoma</taxon>
        <taxon>Schizotrypanum</taxon>
    </lineage>
</organism>
<keyword evidence="2" id="KW-0347">Helicase</keyword>
<keyword evidence="2" id="KW-0378">Hydrolase</keyword>
<dbReference type="OrthoDB" id="10447440at2759"/>
<name>K2PCL2_TRYCR</name>
<evidence type="ECO:0000313" key="2">
    <source>
        <dbReference type="EMBL" id="EKF38802.1"/>
    </source>
</evidence>
<keyword evidence="2" id="KW-0067">ATP-binding</keyword>
<evidence type="ECO:0000256" key="1">
    <source>
        <dbReference type="SAM" id="MobiDB-lite"/>
    </source>
</evidence>
<dbReference type="AlphaFoldDB" id="K2PCL2"/>
<reference evidence="2 3" key="1">
    <citation type="journal article" date="2012" name="BMC Genomics">
        <title>Comparative genomic analysis of human infective Trypanosoma cruzi lineages with the bat-restricted subspecies T. cruzi marinkellei.</title>
        <authorList>
            <person name="Franzen O."/>
            <person name="Talavera-Lopez C."/>
            <person name="Ochaya S."/>
            <person name="Butler C.E."/>
            <person name="Messenger L.A."/>
            <person name="Lewis M.D."/>
            <person name="Llewellyn M.S."/>
            <person name="Marinkelle C.J."/>
            <person name="Tyler K.M."/>
            <person name="Miles M.A."/>
            <person name="Andersson B."/>
        </authorList>
    </citation>
    <scope>NUCLEOTIDE SEQUENCE [LARGE SCALE GENOMIC DNA]</scope>
    <source>
        <strain evidence="2 3">B7</strain>
    </source>
</reference>
<accession>K2PCL2</accession>
<protein>
    <submittedName>
        <fullName evidence="2">RNA helicase, putative</fullName>
    </submittedName>
</protein>
<sequence length="224" mass="24457">MKAEGGGPIHFTTSHQFAQASHRTADASSDLSNCPTQSTRSATVLLRKRRSTVARRITDIPALDRPREEGERGGSRDVGAVNVGAEDVPSGQFQTFCRTHERPTSEEGCAALLMAIDVAPSTRLQHARVLRSMLQMHRIPLEMLLLVLQKIAAGSETKQARPSTKESYLKFGAHTITGTKETLTLKLPLTFWLRGGAHCSYTGIPPNSSLTWAGLYRRPFGCSS</sequence>
<feature type="region of interest" description="Disordered" evidence="1">
    <location>
        <begin position="61"/>
        <end position="82"/>
    </location>
</feature>
<dbReference type="EMBL" id="AHKC01004995">
    <property type="protein sequence ID" value="EKF38802.1"/>
    <property type="molecule type" value="Genomic_DNA"/>
</dbReference>
<comment type="caution">
    <text evidence="2">The sequence shown here is derived from an EMBL/GenBank/DDBJ whole genome shotgun (WGS) entry which is preliminary data.</text>
</comment>
<proteinExistence type="predicted"/>
<dbReference type="Proteomes" id="UP000007350">
    <property type="component" value="Unassembled WGS sequence"/>
</dbReference>
<feature type="compositionally biased region" description="Basic and acidic residues" evidence="1">
    <location>
        <begin position="61"/>
        <end position="75"/>
    </location>
</feature>
<keyword evidence="2" id="KW-0547">Nucleotide-binding</keyword>
<keyword evidence="3" id="KW-1185">Reference proteome</keyword>
<gene>
    <name evidence="2" type="ORF">MOQ_000985</name>
</gene>
<dbReference type="GO" id="GO:0004386">
    <property type="term" value="F:helicase activity"/>
    <property type="evidence" value="ECO:0007669"/>
    <property type="project" value="UniProtKB-KW"/>
</dbReference>
<evidence type="ECO:0000313" key="3">
    <source>
        <dbReference type="Proteomes" id="UP000007350"/>
    </source>
</evidence>